<evidence type="ECO:0000256" key="1">
    <source>
        <dbReference type="SAM" id="MobiDB-lite"/>
    </source>
</evidence>
<dbReference type="CDD" id="cd09917">
    <property type="entry name" value="F-box_SF"/>
    <property type="match status" value="1"/>
</dbReference>
<evidence type="ECO:0000313" key="3">
    <source>
        <dbReference type="Proteomes" id="UP001303115"/>
    </source>
</evidence>
<proteinExistence type="predicted"/>
<keyword evidence="3" id="KW-1185">Reference proteome</keyword>
<evidence type="ECO:0000313" key="2">
    <source>
        <dbReference type="EMBL" id="KAK4042776.1"/>
    </source>
</evidence>
<reference evidence="3" key="1">
    <citation type="journal article" date="2023" name="Mol. Phylogenet. Evol.">
        <title>Genome-scale phylogeny and comparative genomics of the fungal order Sordariales.</title>
        <authorList>
            <person name="Hensen N."/>
            <person name="Bonometti L."/>
            <person name="Westerberg I."/>
            <person name="Brannstrom I.O."/>
            <person name="Guillou S."/>
            <person name="Cros-Aarteil S."/>
            <person name="Calhoun S."/>
            <person name="Haridas S."/>
            <person name="Kuo A."/>
            <person name="Mondo S."/>
            <person name="Pangilinan J."/>
            <person name="Riley R."/>
            <person name="LaButti K."/>
            <person name="Andreopoulos B."/>
            <person name="Lipzen A."/>
            <person name="Chen C."/>
            <person name="Yan M."/>
            <person name="Daum C."/>
            <person name="Ng V."/>
            <person name="Clum A."/>
            <person name="Steindorff A."/>
            <person name="Ohm R.A."/>
            <person name="Martin F."/>
            <person name="Silar P."/>
            <person name="Natvig D.O."/>
            <person name="Lalanne C."/>
            <person name="Gautier V."/>
            <person name="Ament-Velasquez S.L."/>
            <person name="Kruys A."/>
            <person name="Hutchinson M.I."/>
            <person name="Powell A.J."/>
            <person name="Barry K."/>
            <person name="Miller A.N."/>
            <person name="Grigoriev I.V."/>
            <person name="Debuchy R."/>
            <person name="Gladieux P."/>
            <person name="Hiltunen Thoren M."/>
            <person name="Johannesson H."/>
        </authorList>
    </citation>
    <scope>NUCLEOTIDE SEQUENCE [LARGE SCALE GENOMIC DNA]</scope>
    <source>
        <strain evidence="3">CBS 284.82</strain>
    </source>
</reference>
<organism evidence="2 3">
    <name type="scientific">Parachaetomium inaequale</name>
    <dbReference type="NCBI Taxonomy" id="2588326"/>
    <lineage>
        <taxon>Eukaryota</taxon>
        <taxon>Fungi</taxon>
        <taxon>Dikarya</taxon>
        <taxon>Ascomycota</taxon>
        <taxon>Pezizomycotina</taxon>
        <taxon>Sordariomycetes</taxon>
        <taxon>Sordariomycetidae</taxon>
        <taxon>Sordariales</taxon>
        <taxon>Chaetomiaceae</taxon>
        <taxon>Parachaetomium</taxon>
    </lineage>
</organism>
<feature type="region of interest" description="Disordered" evidence="1">
    <location>
        <begin position="355"/>
        <end position="376"/>
    </location>
</feature>
<gene>
    <name evidence="2" type="ORF">C8A01DRAFT_44269</name>
</gene>
<name>A0AAN6PKV8_9PEZI</name>
<evidence type="ECO:0008006" key="4">
    <source>
        <dbReference type="Google" id="ProtNLM"/>
    </source>
</evidence>
<dbReference type="EMBL" id="MU854336">
    <property type="protein sequence ID" value="KAK4042776.1"/>
    <property type="molecule type" value="Genomic_DNA"/>
</dbReference>
<dbReference type="Proteomes" id="UP001303115">
    <property type="component" value="Unassembled WGS sequence"/>
</dbReference>
<accession>A0AAN6PKV8</accession>
<dbReference type="AlphaFoldDB" id="A0AAN6PKV8"/>
<sequence>MDPDPAPVPIPRLPSEIWLMILESLPPSFFQKDIRRLALSKRWYSLAFPAFYPRIEFTPRVISRLVHRKSASLDRSRALLRNSLRCVNIVLDGLGRANYGTRSPGNPDVAVFDTPANLARFSLMLLEFRELNEVRFAARWPNPAWRADPLARDYLPLRSLEPYLGLLTHVTALDLDLCGTDVLPDRDSSSSSSGHFCEHVRPLLSRLRTLRLRMRTVCHMALWPLEGQAVTLGELTLGLYLGRVSESNPKLNSSRTCRYWGGGAPTVPMDEMRARMRALVKDMVAPRRAEMVHLASSGEVHVWDASTGVCVRDWSEKPMQLPLCFESEFSRPCFSKHADDWEFDNDVGIGGIFTSYPDEASDDDQPYDTKNGDSSP</sequence>
<comment type="caution">
    <text evidence="2">The sequence shown here is derived from an EMBL/GenBank/DDBJ whole genome shotgun (WGS) entry which is preliminary data.</text>
</comment>
<protein>
    <recommendedName>
        <fullName evidence="4">F-box domain-containing protein</fullName>
    </recommendedName>
</protein>